<dbReference type="NCBIfam" id="TIGR00560">
    <property type="entry name" value="pgsA"/>
    <property type="match status" value="1"/>
</dbReference>
<gene>
    <name evidence="18" type="ORF">LNTAR_13857</name>
</gene>
<comment type="subcellular location">
    <subcellularLocation>
        <location evidence="1">Membrane</location>
        <topology evidence="1">Multi-pass membrane protein</topology>
    </subcellularLocation>
</comment>
<dbReference type="InterPro" id="IPR048254">
    <property type="entry name" value="CDP_ALCOHOL_P_TRANSF_CS"/>
</dbReference>
<dbReference type="GO" id="GO:0008444">
    <property type="term" value="F:CDP-diacylglycerol-glycerol-3-phosphate 3-phosphatidyltransferase activity"/>
    <property type="evidence" value="ECO:0007669"/>
    <property type="project" value="UniProtKB-UniRule"/>
</dbReference>
<dbReference type="InterPro" id="IPR004570">
    <property type="entry name" value="Phosphatidylglycerol_P_synth"/>
</dbReference>
<evidence type="ECO:0000256" key="15">
    <source>
        <dbReference type="NCBIfam" id="TIGR00560"/>
    </source>
</evidence>
<evidence type="ECO:0000256" key="2">
    <source>
        <dbReference type="ARBA" id="ARBA00005042"/>
    </source>
</evidence>
<evidence type="ECO:0000256" key="14">
    <source>
        <dbReference type="ARBA" id="ARBA00048586"/>
    </source>
</evidence>
<keyword evidence="19" id="KW-1185">Reference proteome</keyword>
<dbReference type="EC" id="2.7.8.5" evidence="4 15"/>
<organism evidence="18 19">
    <name type="scientific">Lentisphaera araneosa HTCC2155</name>
    <dbReference type="NCBI Taxonomy" id="313628"/>
    <lineage>
        <taxon>Bacteria</taxon>
        <taxon>Pseudomonadati</taxon>
        <taxon>Lentisphaerota</taxon>
        <taxon>Lentisphaeria</taxon>
        <taxon>Lentisphaerales</taxon>
        <taxon>Lentisphaeraceae</taxon>
        <taxon>Lentisphaera</taxon>
    </lineage>
</organism>
<keyword evidence="10" id="KW-0443">Lipid metabolism</keyword>
<keyword evidence="7 16" id="KW-0808">Transferase</keyword>
<comment type="pathway">
    <text evidence="2">Phospholipid metabolism; phosphatidylglycerol biosynthesis; phosphatidylglycerol from CDP-diacylglycerol: step 1/2.</text>
</comment>
<dbReference type="Pfam" id="PF01066">
    <property type="entry name" value="CDP-OH_P_transf"/>
    <property type="match status" value="1"/>
</dbReference>
<evidence type="ECO:0000256" key="7">
    <source>
        <dbReference type="ARBA" id="ARBA00022679"/>
    </source>
</evidence>
<evidence type="ECO:0000256" key="6">
    <source>
        <dbReference type="ARBA" id="ARBA00022516"/>
    </source>
</evidence>
<evidence type="ECO:0000313" key="19">
    <source>
        <dbReference type="Proteomes" id="UP000004947"/>
    </source>
</evidence>
<dbReference type="eggNOG" id="COG0558">
    <property type="taxonomic scope" value="Bacteria"/>
</dbReference>
<evidence type="ECO:0000256" key="1">
    <source>
        <dbReference type="ARBA" id="ARBA00004141"/>
    </source>
</evidence>
<keyword evidence="12" id="KW-0594">Phospholipid biosynthesis</keyword>
<dbReference type="InterPro" id="IPR043130">
    <property type="entry name" value="CDP-OH_PTrfase_TM_dom"/>
</dbReference>
<dbReference type="OrthoDB" id="9796672at2"/>
<evidence type="ECO:0000313" key="18">
    <source>
        <dbReference type="EMBL" id="EDM28906.1"/>
    </source>
</evidence>
<proteinExistence type="inferred from homology"/>
<feature type="transmembrane region" description="Helical" evidence="17">
    <location>
        <begin position="126"/>
        <end position="142"/>
    </location>
</feature>
<evidence type="ECO:0000256" key="13">
    <source>
        <dbReference type="ARBA" id="ARBA00023264"/>
    </source>
</evidence>
<dbReference type="GO" id="GO:0046474">
    <property type="term" value="P:glycerophospholipid biosynthetic process"/>
    <property type="evidence" value="ECO:0007669"/>
    <property type="project" value="TreeGrafter"/>
</dbReference>
<dbReference type="PANTHER" id="PTHR14269">
    <property type="entry name" value="CDP-DIACYLGLYCEROL--GLYCEROL-3-PHOSPHATE 3-PHOSPHATIDYLTRANSFERASE-RELATED"/>
    <property type="match status" value="1"/>
</dbReference>
<evidence type="ECO:0000256" key="12">
    <source>
        <dbReference type="ARBA" id="ARBA00023209"/>
    </source>
</evidence>
<evidence type="ECO:0000256" key="4">
    <source>
        <dbReference type="ARBA" id="ARBA00013170"/>
    </source>
</evidence>
<evidence type="ECO:0000256" key="5">
    <source>
        <dbReference type="ARBA" id="ARBA00014944"/>
    </source>
</evidence>
<evidence type="ECO:0000256" key="3">
    <source>
        <dbReference type="ARBA" id="ARBA00010441"/>
    </source>
</evidence>
<dbReference type="PROSITE" id="PS00379">
    <property type="entry name" value="CDP_ALCOHOL_P_TRANSF"/>
    <property type="match status" value="1"/>
</dbReference>
<keyword evidence="9 17" id="KW-1133">Transmembrane helix</keyword>
<dbReference type="InterPro" id="IPR000462">
    <property type="entry name" value="CDP-OH_P_trans"/>
</dbReference>
<accession>A6DH23</accession>
<sequence length="188" mass="21165">MNIANKITVSRFGLTLVFVVLAQFDSNAFFRWAALLVAITAALSDFLDGYLARKHKLITDFGKLMDPLADKILVAAAFFVLCKKSVIPDWFAIIIVTREFAVTGLRQIAASKNIIIQADKFGKIKTVLQFTYLGIIALFWTIKGNTQVIHNKNLSTFINILMLVTAYITLTSGYRYFTNNKNLFNKNI</sequence>
<reference evidence="18 19" key="1">
    <citation type="journal article" date="2010" name="J. Bacteriol.">
        <title>Genome sequence of Lentisphaera araneosa HTCC2155T, the type species of the order Lentisphaerales in the phylum Lentisphaerae.</title>
        <authorList>
            <person name="Thrash J.C."/>
            <person name="Cho J.C."/>
            <person name="Vergin K.L."/>
            <person name="Morris R.M."/>
            <person name="Giovannoni S.J."/>
        </authorList>
    </citation>
    <scope>NUCLEOTIDE SEQUENCE [LARGE SCALE GENOMIC DNA]</scope>
    <source>
        <strain evidence="18 19">HTCC2155</strain>
    </source>
</reference>
<feature type="transmembrane region" description="Helical" evidence="17">
    <location>
        <begin position="32"/>
        <end position="52"/>
    </location>
</feature>
<comment type="caution">
    <text evidence="18">The sequence shown here is derived from an EMBL/GenBank/DDBJ whole genome shotgun (WGS) entry which is preliminary data.</text>
</comment>
<dbReference type="Gene3D" id="1.20.120.1760">
    <property type="match status" value="1"/>
</dbReference>
<dbReference type="AlphaFoldDB" id="A6DH23"/>
<keyword evidence="13" id="KW-1208">Phospholipid metabolism</keyword>
<keyword evidence="6" id="KW-0444">Lipid biosynthesis</keyword>
<evidence type="ECO:0000256" key="17">
    <source>
        <dbReference type="SAM" id="Phobius"/>
    </source>
</evidence>
<evidence type="ECO:0000256" key="9">
    <source>
        <dbReference type="ARBA" id="ARBA00022989"/>
    </source>
</evidence>
<evidence type="ECO:0000256" key="10">
    <source>
        <dbReference type="ARBA" id="ARBA00023098"/>
    </source>
</evidence>
<evidence type="ECO:0000256" key="11">
    <source>
        <dbReference type="ARBA" id="ARBA00023136"/>
    </source>
</evidence>
<evidence type="ECO:0000256" key="8">
    <source>
        <dbReference type="ARBA" id="ARBA00022692"/>
    </source>
</evidence>
<dbReference type="STRING" id="313628.LNTAR_13857"/>
<comment type="catalytic activity">
    <reaction evidence="14">
        <text>a CDP-1,2-diacyl-sn-glycerol + sn-glycerol 3-phosphate = a 1,2-diacyl-sn-glycero-3-phospho-(1'-sn-glycero-3'-phosphate) + CMP + H(+)</text>
        <dbReference type="Rhea" id="RHEA:12593"/>
        <dbReference type="ChEBI" id="CHEBI:15378"/>
        <dbReference type="ChEBI" id="CHEBI:57597"/>
        <dbReference type="ChEBI" id="CHEBI:58332"/>
        <dbReference type="ChEBI" id="CHEBI:60110"/>
        <dbReference type="ChEBI" id="CHEBI:60377"/>
        <dbReference type="EC" id="2.7.8.5"/>
    </reaction>
</comment>
<protein>
    <recommendedName>
        <fullName evidence="5 15">CDP-diacylglycerol--glycerol-3-phosphate 3-phosphatidyltransferase</fullName>
        <ecNumber evidence="4 15">2.7.8.5</ecNumber>
    </recommendedName>
</protein>
<dbReference type="RefSeq" id="WP_007277208.1">
    <property type="nucleotide sequence ID" value="NZ_ABCK01000003.1"/>
</dbReference>
<feature type="transmembrane region" description="Helical" evidence="17">
    <location>
        <begin position="154"/>
        <end position="177"/>
    </location>
</feature>
<dbReference type="Proteomes" id="UP000004947">
    <property type="component" value="Unassembled WGS sequence"/>
</dbReference>
<name>A6DH23_9BACT</name>
<dbReference type="InterPro" id="IPR050324">
    <property type="entry name" value="CDP-alcohol_PTase-I"/>
</dbReference>
<dbReference type="GO" id="GO:0016020">
    <property type="term" value="C:membrane"/>
    <property type="evidence" value="ECO:0007669"/>
    <property type="project" value="UniProtKB-SubCell"/>
</dbReference>
<dbReference type="EMBL" id="ABCK01000003">
    <property type="protein sequence ID" value="EDM28906.1"/>
    <property type="molecule type" value="Genomic_DNA"/>
</dbReference>
<keyword evidence="8 17" id="KW-0812">Transmembrane</keyword>
<keyword evidence="11 17" id="KW-0472">Membrane</keyword>
<dbReference type="PANTHER" id="PTHR14269:SF62">
    <property type="entry name" value="CDP-DIACYLGLYCEROL--GLYCEROL-3-PHOSPHATE 3-PHOSPHATIDYLTRANSFERASE 1, CHLOROPLASTIC"/>
    <property type="match status" value="1"/>
</dbReference>
<dbReference type="PIRSF" id="PIRSF000847">
    <property type="entry name" value="Phos_ph_gly_syn"/>
    <property type="match status" value="1"/>
</dbReference>
<evidence type="ECO:0000256" key="16">
    <source>
        <dbReference type="RuleBase" id="RU003750"/>
    </source>
</evidence>
<comment type="similarity">
    <text evidence="3 16">Belongs to the CDP-alcohol phosphatidyltransferase class-I family.</text>
</comment>